<dbReference type="Gene3D" id="3.40.190.10">
    <property type="entry name" value="Periplasmic binding protein-like II"/>
    <property type="match status" value="4"/>
</dbReference>
<feature type="domain" description="Histidine kinase" evidence="11">
    <location>
        <begin position="671"/>
        <end position="907"/>
    </location>
</feature>
<dbReference type="Pfam" id="PF00512">
    <property type="entry name" value="HisKA"/>
    <property type="match status" value="1"/>
</dbReference>
<name>A0A2I7KCB9_9RHOB</name>
<dbReference type="PANTHER" id="PTHR43065:SF46">
    <property type="entry name" value="C4-DICARBOXYLATE TRANSPORT SENSOR PROTEIN DCTB"/>
    <property type="match status" value="1"/>
</dbReference>
<dbReference type="GO" id="GO:0000155">
    <property type="term" value="F:phosphorelay sensor kinase activity"/>
    <property type="evidence" value="ECO:0007669"/>
    <property type="project" value="InterPro"/>
</dbReference>
<dbReference type="Pfam" id="PF13188">
    <property type="entry name" value="PAS_8"/>
    <property type="match status" value="1"/>
</dbReference>
<dbReference type="CDD" id="cd13530">
    <property type="entry name" value="PBP2_peptides_like"/>
    <property type="match status" value="1"/>
</dbReference>
<dbReference type="InterPro" id="IPR005467">
    <property type="entry name" value="His_kinase_dom"/>
</dbReference>
<keyword evidence="3 9" id="KW-0597">Phosphoprotein</keyword>
<dbReference type="InterPro" id="IPR011006">
    <property type="entry name" value="CheY-like_superfamily"/>
</dbReference>
<evidence type="ECO:0000259" key="11">
    <source>
        <dbReference type="PROSITE" id="PS50109"/>
    </source>
</evidence>
<protein>
    <recommendedName>
        <fullName evidence="2">histidine kinase</fullName>
        <ecNumber evidence="2">2.7.13.3</ecNumber>
    </recommendedName>
</protein>
<dbReference type="SUPFAM" id="SSF55874">
    <property type="entry name" value="ATPase domain of HSP90 chaperone/DNA topoisomerase II/histidine kinase"/>
    <property type="match status" value="1"/>
</dbReference>
<evidence type="ECO:0000256" key="3">
    <source>
        <dbReference type="ARBA" id="ARBA00022553"/>
    </source>
</evidence>
<dbReference type="SMART" id="SM00388">
    <property type="entry name" value="HisKA"/>
    <property type="match status" value="1"/>
</dbReference>
<dbReference type="InterPro" id="IPR035965">
    <property type="entry name" value="PAS-like_dom_sf"/>
</dbReference>
<keyword evidence="8" id="KW-0902">Two-component regulatory system</keyword>
<dbReference type="RefSeq" id="WP_102883999.1">
    <property type="nucleotide sequence ID" value="NZ_CP010725.1"/>
</dbReference>
<evidence type="ECO:0000256" key="5">
    <source>
        <dbReference type="ARBA" id="ARBA00022741"/>
    </source>
</evidence>
<dbReference type="InterPro" id="IPR036890">
    <property type="entry name" value="HATPase_C_sf"/>
</dbReference>
<keyword evidence="6 13" id="KW-0418">Kinase</keyword>
<sequence>MARPIRFLFSFLVLVTMALPGWSQDGPNPLRIGFLSVPPFAQRDSQGQETGFLVELAQDLATELGTSITLVPVTSSRDFVQAQAEGRTDLIAGIAQLPALRNSNLFSIPISSETLRPMMRTDTVQGHSTATLSGVRVGIVPPAVGSEQEAFLARNTTVNFTTPEAAVMALLSHRVDAVLIPEPVAFNIAKLASVDGRVSFLNPPLRQFDRFVALHESRADLMPDIEAALDRMKQDRRLDALLLKYFLDIPLPAPDVLRVGVYPSPPYQVINADGQVSGFAVDVLRGLARRTGLQLEFQTISEEAWLRGPQSDTYDILPAAQITGSRQAQMDFAHPILAAEQSLFTQVDLADRITRPEDLSARRVGVRADNATAQAMGAALDWQVVPMGSVPALLTALQTGQVDAVVDHPDKLLVAAENLRMRDALTEVLPALLSYERAPALRFGLGDVRDKLDLALPQYLVSAEYAELRRKYFEPPVFWNAARLRLLGYAIGGGLLTLLGVLGLNKLRTRRRIAADKARRAAEIAEIRDELEVVLNAATSGIVAFDRAGQIIRINHPARHMLGDISAETPFAWPEAIRFLDKDTLSPLIASADPLQRARSGHVLSGETHLLRRSANSDDHRYVRLRSAVPKNENQGVALVLVLDDVTNEERTRQVNDRRNRLDALGELTGGIAHDINNLLASLLYAVDLAGTATTSEHRARFLGIATTTINRGRQLTTRLLAFAKRQPGFAMAKPVQETLTEFHDLIRPMLETRIEIQVQEADPDLLVYCDPAQLETALMNLVLNSRDAIMSSGHGTRITLKARPVAAPQDRPGAKSRNDDEGLGTSTANANHRYVELSVTDDGPGMNNATLIRCTDPFFTTKDANSGTGLGLSMVYGFARHSNGDLRVYSQPGGGTTVQLTLPRGSDLSLPKAAAPDTPLQKGAGETILLAEDEPDLREMTRDMLVTLGYQVLPVGSAQQALELLRDSNPFDLLLTDVVMPGSIGGFELASRIRQVHPGMPVIYTSGFTGYTPDEMGPVTAPLLQKPVHPRDLAAALAAALRD</sequence>
<dbReference type="Gene3D" id="3.30.565.10">
    <property type="entry name" value="Histidine kinase-like ATPase, C-terminal domain"/>
    <property type="match status" value="1"/>
</dbReference>
<dbReference type="SMART" id="SM00448">
    <property type="entry name" value="REC"/>
    <property type="match status" value="1"/>
</dbReference>
<feature type="modified residue" description="4-aspartylphosphate" evidence="9">
    <location>
        <position position="978"/>
    </location>
</feature>
<dbReference type="InterPro" id="IPR004358">
    <property type="entry name" value="Sig_transdc_His_kin-like_C"/>
</dbReference>
<evidence type="ECO:0000256" key="9">
    <source>
        <dbReference type="PROSITE-ProRule" id="PRU00169"/>
    </source>
</evidence>
<dbReference type="InterPro" id="IPR001638">
    <property type="entry name" value="Solute-binding_3/MltF_N"/>
</dbReference>
<dbReference type="SUPFAM" id="SSF47384">
    <property type="entry name" value="Homodimeric domain of signal transducing histidine kinase"/>
    <property type="match status" value="1"/>
</dbReference>
<dbReference type="Gene3D" id="3.40.50.2300">
    <property type="match status" value="1"/>
</dbReference>
<keyword evidence="4" id="KW-0808">Transferase</keyword>
<dbReference type="InterPro" id="IPR003661">
    <property type="entry name" value="HisK_dim/P_dom"/>
</dbReference>
<evidence type="ECO:0000256" key="7">
    <source>
        <dbReference type="ARBA" id="ARBA00022840"/>
    </source>
</evidence>
<evidence type="ECO:0000259" key="12">
    <source>
        <dbReference type="PROSITE" id="PS50110"/>
    </source>
</evidence>
<accession>A0A2I7KCB9</accession>
<dbReference type="Gene3D" id="3.30.450.20">
    <property type="entry name" value="PAS domain"/>
    <property type="match status" value="1"/>
</dbReference>
<dbReference type="Proteomes" id="UP000236447">
    <property type="component" value="Chromosome"/>
</dbReference>
<evidence type="ECO:0000313" key="13">
    <source>
        <dbReference type="EMBL" id="AUR00233.1"/>
    </source>
</evidence>
<dbReference type="InterPro" id="IPR036097">
    <property type="entry name" value="HisK_dim/P_sf"/>
</dbReference>
<dbReference type="PROSITE" id="PS50110">
    <property type="entry name" value="RESPONSE_REGULATORY"/>
    <property type="match status" value="1"/>
</dbReference>
<dbReference type="InterPro" id="IPR000014">
    <property type="entry name" value="PAS"/>
</dbReference>
<dbReference type="InterPro" id="IPR001789">
    <property type="entry name" value="Sig_transdc_resp-reg_receiver"/>
</dbReference>
<feature type="domain" description="Response regulatory" evidence="12">
    <location>
        <begin position="928"/>
        <end position="1042"/>
    </location>
</feature>
<keyword evidence="7" id="KW-0067">ATP-binding</keyword>
<comment type="catalytic activity">
    <reaction evidence="1">
        <text>ATP + protein L-histidine = ADP + protein N-phospho-L-histidine.</text>
        <dbReference type="EC" id="2.7.13.3"/>
    </reaction>
</comment>
<evidence type="ECO:0000256" key="8">
    <source>
        <dbReference type="ARBA" id="ARBA00023012"/>
    </source>
</evidence>
<dbReference type="AlphaFoldDB" id="A0A2I7KCB9"/>
<evidence type="ECO:0000256" key="6">
    <source>
        <dbReference type="ARBA" id="ARBA00022777"/>
    </source>
</evidence>
<feature type="region of interest" description="Disordered" evidence="10">
    <location>
        <begin position="805"/>
        <end position="830"/>
    </location>
</feature>
<dbReference type="SMART" id="SM00062">
    <property type="entry name" value="PBPb"/>
    <property type="match status" value="2"/>
</dbReference>
<evidence type="ECO:0000256" key="4">
    <source>
        <dbReference type="ARBA" id="ARBA00022679"/>
    </source>
</evidence>
<reference evidence="13 14" key="1">
    <citation type="journal article" date="2017" name="Front. Microbiol.">
        <title>Phaeobacter piscinae sp. nov., a species of the Roseobacter group and potential aquaculture probiont.</title>
        <authorList>
            <person name="Sonnenschein E.C."/>
            <person name="Phippen C.B.W."/>
            <person name="Nielsen K.F."/>
            <person name="Mateiu R.V."/>
            <person name="Melchiorsen J."/>
            <person name="Gram L."/>
            <person name="Overmann J."/>
            <person name="Freese H.M."/>
        </authorList>
    </citation>
    <scope>NUCLEOTIDE SEQUENCE [LARGE SCALE GENOMIC DNA]</scope>
    <source>
        <strain evidence="13 14">P88</strain>
    </source>
</reference>
<dbReference type="InterPro" id="IPR003594">
    <property type="entry name" value="HATPase_dom"/>
</dbReference>
<gene>
    <name evidence="13" type="ORF">PhaeoP88_02890</name>
</gene>
<dbReference type="EC" id="2.7.13.3" evidence="2"/>
<proteinExistence type="predicted"/>
<dbReference type="GO" id="GO:0005524">
    <property type="term" value="F:ATP binding"/>
    <property type="evidence" value="ECO:0007669"/>
    <property type="project" value="UniProtKB-KW"/>
</dbReference>
<keyword evidence="5" id="KW-0547">Nucleotide-binding</keyword>
<dbReference type="SMART" id="SM00387">
    <property type="entry name" value="HATPase_c"/>
    <property type="match status" value="1"/>
</dbReference>
<evidence type="ECO:0000313" key="14">
    <source>
        <dbReference type="Proteomes" id="UP000236447"/>
    </source>
</evidence>
<dbReference type="Gene3D" id="1.10.287.130">
    <property type="match status" value="1"/>
</dbReference>
<reference evidence="13 14" key="2">
    <citation type="journal article" date="2017" name="Genome Biol. Evol.">
        <title>Trajectories and Drivers of Genome Evolution in Surface-Associated Marine Phaeobacter.</title>
        <authorList>
            <person name="Freese H.M."/>
            <person name="Sikorski J."/>
            <person name="Bunk B."/>
            <person name="Scheuner C."/>
            <person name="Meier-Kolthoff J.P."/>
            <person name="Sproer C."/>
            <person name="Gram L."/>
            <person name="Overmann J."/>
        </authorList>
    </citation>
    <scope>NUCLEOTIDE SEQUENCE [LARGE SCALE GENOMIC DNA]</scope>
    <source>
        <strain evidence="13 14">P88</strain>
    </source>
</reference>
<dbReference type="SUPFAM" id="SSF55785">
    <property type="entry name" value="PYP-like sensor domain (PAS domain)"/>
    <property type="match status" value="1"/>
</dbReference>
<evidence type="ECO:0000256" key="1">
    <source>
        <dbReference type="ARBA" id="ARBA00000085"/>
    </source>
</evidence>
<dbReference type="Pfam" id="PF00497">
    <property type="entry name" value="SBP_bac_3"/>
    <property type="match status" value="2"/>
</dbReference>
<dbReference type="SUPFAM" id="SSF52172">
    <property type="entry name" value="CheY-like"/>
    <property type="match status" value="1"/>
</dbReference>
<evidence type="ECO:0000256" key="2">
    <source>
        <dbReference type="ARBA" id="ARBA00012438"/>
    </source>
</evidence>
<dbReference type="Pfam" id="PF02518">
    <property type="entry name" value="HATPase_c"/>
    <property type="match status" value="1"/>
</dbReference>
<dbReference type="EMBL" id="CP010725">
    <property type="protein sequence ID" value="AUR00233.1"/>
    <property type="molecule type" value="Genomic_DNA"/>
</dbReference>
<dbReference type="PROSITE" id="PS50109">
    <property type="entry name" value="HIS_KIN"/>
    <property type="match status" value="1"/>
</dbReference>
<dbReference type="SUPFAM" id="SSF53850">
    <property type="entry name" value="Periplasmic binding protein-like II"/>
    <property type="match status" value="2"/>
</dbReference>
<dbReference type="PANTHER" id="PTHR43065">
    <property type="entry name" value="SENSOR HISTIDINE KINASE"/>
    <property type="match status" value="1"/>
</dbReference>
<evidence type="ECO:0000256" key="10">
    <source>
        <dbReference type="SAM" id="MobiDB-lite"/>
    </source>
</evidence>
<dbReference type="PRINTS" id="PR00344">
    <property type="entry name" value="BCTRLSENSOR"/>
</dbReference>
<dbReference type="Pfam" id="PF00072">
    <property type="entry name" value="Response_reg"/>
    <property type="match status" value="1"/>
</dbReference>
<organism evidence="13 14">
    <name type="scientific">Phaeobacter inhibens</name>
    <dbReference type="NCBI Taxonomy" id="221822"/>
    <lineage>
        <taxon>Bacteria</taxon>
        <taxon>Pseudomonadati</taxon>
        <taxon>Pseudomonadota</taxon>
        <taxon>Alphaproteobacteria</taxon>
        <taxon>Rhodobacterales</taxon>
        <taxon>Roseobacteraceae</taxon>
        <taxon>Phaeobacter</taxon>
    </lineage>
</organism>